<sequence>MDKRVIFAVAGSGKTTHLIKSLNLEQRALIITYTENNHKHLRNSIIKKFGSLPTNISLMTYFTFLHGFCFRPHMQMQMGTRGLSFRRPPQRSYPLTDPRRFRDSSGRLYHNRLAKLIETKGLLPAVKARIERFYDAVYVDEVQDFAGHDFNLLLAVSAANADMLFVGDFYQHTFDTSRDGSVNSTLHDDITRYEKRFKDAKITVDKVTLSKSWRCGVTVCDFIRVQLQINMDAHEERITDMVNVETQAHADELHSNHNVVKLFYEQHHKYGCYSQNWGASKGEDHYNDVCVILGAKAWKQYQEGKLHESVAKTKNKLYVAFSRAHGSVYVAPDKLFKQYKS</sequence>
<dbReference type="InterPro" id="IPR027417">
    <property type="entry name" value="P-loop_NTPase"/>
</dbReference>
<organism evidence="1 2">
    <name type="scientific">Pseudomonas syringae pv. actinidiae ICMP 19096</name>
    <dbReference type="NCBI Taxonomy" id="1194405"/>
    <lineage>
        <taxon>Bacteria</taxon>
        <taxon>Pseudomonadati</taxon>
        <taxon>Pseudomonadota</taxon>
        <taxon>Gammaproteobacteria</taxon>
        <taxon>Pseudomonadales</taxon>
        <taxon>Pseudomonadaceae</taxon>
        <taxon>Pseudomonas</taxon>
        <taxon>Pseudomonas syringae</taxon>
    </lineage>
</organism>
<comment type="caution">
    <text evidence="1">The sequence shown here is derived from an EMBL/GenBank/DDBJ whole genome shotgun (WGS) entry which is preliminary data.</text>
</comment>
<name>A0A656JIZ0_PSESF</name>
<proteinExistence type="predicted"/>
<gene>
    <name evidence="1" type="ORF">A245_46878</name>
</gene>
<accession>A0A656JIZ0</accession>
<dbReference type="Gene3D" id="3.40.50.300">
    <property type="entry name" value="P-loop containing nucleotide triphosphate hydrolases"/>
    <property type="match status" value="1"/>
</dbReference>
<dbReference type="SUPFAM" id="SSF52540">
    <property type="entry name" value="P-loop containing nucleoside triphosphate hydrolases"/>
    <property type="match status" value="1"/>
</dbReference>
<reference evidence="1 2" key="1">
    <citation type="journal article" date="2013" name="PLoS Pathog.">
        <title>Genomic analysis of the Kiwifruit pathogen Pseudomonas syringae pv. actinidiae provides insight into the origins of an emergent plant disease.</title>
        <authorList>
            <person name="McCann H.C."/>
            <person name="Rikkerink E.H."/>
            <person name="Bertels F."/>
            <person name="Fiers M."/>
            <person name="Lu A."/>
            <person name="Rees-George J."/>
            <person name="Andersen M.T."/>
            <person name="Gleave A.P."/>
            <person name="Haubold B."/>
            <person name="Wohlers M.W."/>
            <person name="Guttman D.S."/>
            <person name="Wang P.W."/>
            <person name="Straub C."/>
            <person name="Vanneste J.L."/>
            <person name="Rainey P.B."/>
            <person name="Templeton M.D."/>
        </authorList>
    </citation>
    <scope>NUCLEOTIDE SEQUENCE [LARGE SCALE GENOMIC DNA]</scope>
    <source>
        <strain evidence="1 2">ICMP 19096</strain>
    </source>
</reference>
<evidence type="ECO:0000313" key="2">
    <source>
        <dbReference type="Proteomes" id="UP000018849"/>
    </source>
</evidence>
<dbReference type="EMBL" id="AOKF01003998">
    <property type="protein sequence ID" value="EPN29487.1"/>
    <property type="molecule type" value="Genomic_DNA"/>
</dbReference>
<protein>
    <submittedName>
        <fullName evidence="1">Uncharacterized protein</fullName>
    </submittedName>
</protein>
<evidence type="ECO:0000313" key="1">
    <source>
        <dbReference type="EMBL" id="EPN29487.1"/>
    </source>
</evidence>
<dbReference type="AlphaFoldDB" id="A0A656JIZ0"/>
<dbReference type="Proteomes" id="UP000018849">
    <property type="component" value="Unassembled WGS sequence"/>
</dbReference>